<keyword evidence="5" id="KW-1185">Reference proteome</keyword>
<dbReference type="InterPro" id="IPR043128">
    <property type="entry name" value="Rev_trsase/Diguanyl_cyclase"/>
</dbReference>
<dbReference type="InterPro" id="IPR043502">
    <property type="entry name" value="DNA/RNA_pol_sf"/>
</dbReference>
<evidence type="ECO:0000256" key="2">
    <source>
        <dbReference type="ARBA" id="ARBA00023268"/>
    </source>
</evidence>
<dbReference type="EMBL" id="VTPC01047823">
    <property type="protein sequence ID" value="KAF2890699.1"/>
    <property type="molecule type" value="Genomic_DNA"/>
</dbReference>
<dbReference type="PANTHER" id="PTHR37984:SF5">
    <property type="entry name" value="PROTEIN NYNRIN-LIKE"/>
    <property type="match status" value="1"/>
</dbReference>
<dbReference type="CDD" id="cd01647">
    <property type="entry name" value="RT_LTR"/>
    <property type="match status" value="1"/>
</dbReference>
<reference evidence="4" key="1">
    <citation type="submission" date="2019-08" db="EMBL/GenBank/DDBJ databases">
        <title>The genome of the North American firefly Photinus pyralis.</title>
        <authorList>
            <consortium name="Photinus pyralis genome working group"/>
            <person name="Fallon T.R."/>
            <person name="Sander Lower S.E."/>
            <person name="Weng J.-K."/>
        </authorList>
    </citation>
    <scope>NUCLEOTIDE SEQUENCE</scope>
    <source>
        <strain evidence="4">TRF0915ILg1</strain>
        <tissue evidence="4">Whole body</tissue>
    </source>
</reference>
<dbReference type="SUPFAM" id="SSF56672">
    <property type="entry name" value="DNA/RNA polymerases"/>
    <property type="match status" value="1"/>
</dbReference>
<dbReference type="Proteomes" id="UP000801492">
    <property type="component" value="Unassembled WGS sequence"/>
</dbReference>
<dbReference type="EC" id="2.7.7.49" evidence="1"/>
<dbReference type="PANTHER" id="PTHR37984">
    <property type="entry name" value="PROTEIN CBG26694"/>
    <property type="match status" value="1"/>
</dbReference>
<evidence type="ECO:0000313" key="4">
    <source>
        <dbReference type="EMBL" id="KAF2890699.1"/>
    </source>
</evidence>
<accession>A0A8K0G929</accession>
<dbReference type="GO" id="GO:0003964">
    <property type="term" value="F:RNA-directed DNA polymerase activity"/>
    <property type="evidence" value="ECO:0007669"/>
    <property type="project" value="UniProtKB-EC"/>
</dbReference>
<evidence type="ECO:0000313" key="5">
    <source>
        <dbReference type="Proteomes" id="UP000801492"/>
    </source>
</evidence>
<gene>
    <name evidence="4" type="ORF">ILUMI_15474</name>
</gene>
<organism evidence="4 5">
    <name type="scientific">Ignelater luminosus</name>
    <name type="common">Cucubano</name>
    <name type="synonym">Pyrophorus luminosus</name>
    <dbReference type="NCBI Taxonomy" id="2038154"/>
    <lineage>
        <taxon>Eukaryota</taxon>
        <taxon>Metazoa</taxon>
        <taxon>Ecdysozoa</taxon>
        <taxon>Arthropoda</taxon>
        <taxon>Hexapoda</taxon>
        <taxon>Insecta</taxon>
        <taxon>Pterygota</taxon>
        <taxon>Neoptera</taxon>
        <taxon>Endopterygota</taxon>
        <taxon>Coleoptera</taxon>
        <taxon>Polyphaga</taxon>
        <taxon>Elateriformia</taxon>
        <taxon>Elateroidea</taxon>
        <taxon>Elateridae</taxon>
        <taxon>Agrypninae</taxon>
        <taxon>Pyrophorini</taxon>
        <taxon>Ignelater</taxon>
    </lineage>
</organism>
<feature type="domain" description="Reverse transcriptase/retrotransposon-derived protein RNase H-like" evidence="3">
    <location>
        <begin position="176"/>
        <end position="232"/>
    </location>
</feature>
<evidence type="ECO:0000256" key="1">
    <source>
        <dbReference type="ARBA" id="ARBA00012493"/>
    </source>
</evidence>
<evidence type="ECO:0000259" key="3">
    <source>
        <dbReference type="Pfam" id="PF17919"/>
    </source>
</evidence>
<dbReference type="Pfam" id="PF17919">
    <property type="entry name" value="RT_RNaseH_2"/>
    <property type="match status" value="1"/>
</dbReference>
<dbReference type="FunFam" id="3.30.70.270:FF:000020">
    <property type="entry name" value="Transposon Tf2-6 polyprotein-like Protein"/>
    <property type="match status" value="1"/>
</dbReference>
<name>A0A8K0G929_IGNLU</name>
<protein>
    <recommendedName>
        <fullName evidence="1">RNA-directed DNA polymerase</fullName>
        <ecNumber evidence="1">2.7.7.49</ecNumber>
    </recommendedName>
</protein>
<dbReference type="InterPro" id="IPR041577">
    <property type="entry name" value="RT_RNaseH_2"/>
</dbReference>
<dbReference type="InterPro" id="IPR050951">
    <property type="entry name" value="Retrovirus_Pol_polyprotein"/>
</dbReference>
<dbReference type="Gene3D" id="3.30.70.270">
    <property type="match status" value="2"/>
</dbReference>
<sequence length="235" mass="26463">MLNRVVKSDYYPLPNVDDILSSMAGGEVLTVLDLSCAYQQLAVDKKSQELLTTSTHIGLFSYTRLTYGLLEMKLIVKVVKVLDRLQEFNMKVNLSKCVFITKNVEYLGHSVDKLGIHPTSDKVKSITEAPAPKNVTQVKSYLGLLTFYNKFLPMLSPIAYRLNELQKKNAKFICNAACQRAIDQTKELLVNNQLLVHFDLTIPIVVTCDASDCEVGAVLSHRIDNVEKPIMFRIH</sequence>
<comment type="caution">
    <text evidence="4">The sequence shown here is derived from an EMBL/GenBank/DDBJ whole genome shotgun (WGS) entry which is preliminary data.</text>
</comment>
<keyword evidence="2" id="KW-0511">Multifunctional enzyme</keyword>
<proteinExistence type="predicted"/>
<feature type="non-terminal residue" evidence="4">
    <location>
        <position position="1"/>
    </location>
</feature>
<dbReference type="AlphaFoldDB" id="A0A8K0G929"/>
<dbReference type="OrthoDB" id="6750194at2759"/>